<sequence>MPLTLGHIVYANCTPIFTALRGLGHSPDYRIVTGVPAQLNRLLAHGGIDVCPSSSIEYATHPDRYVILPDLSISAVGPVKSVMLFSRVPIEQLDGATIAMTTESDTSVNLLKIILGLFHRFTNRFQRTDLPLKEALEAHPGLLLIGDKALRAVLDGTAPHVYDLGELWYRFTGLPFVFALWLVRREAAESQRDEVVRLGADLLAAKLISYESYPAIAAEAPERNWIGEEQLVDYWRTISYDLTPAHLDGLRLFFRHAAELGSIASAPEIRLFS</sequence>
<dbReference type="RefSeq" id="WP_039644065.1">
    <property type="nucleotide sequence ID" value="NZ_JXBL01000001.1"/>
</dbReference>
<dbReference type="AlphaFoldDB" id="A0A0C1QUS2"/>
<proteinExistence type="inferred from homology"/>
<dbReference type="Proteomes" id="UP000031433">
    <property type="component" value="Unassembled WGS sequence"/>
</dbReference>
<evidence type="ECO:0000256" key="4">
    <source>
        <dbReference type="HAMAP-Rule" id="MF_00995"/>
    </source>
</evidence>
<comment type="function">
    <text evidence="4">Catalyzes the dehydration of chorismate into 3-[(1-carboxyvinyl)oxy]benzoate, a step in the biosynthesis of menaquinone (MK, vitamin K2).</text>
</comment>
<evidence type="ECO:0000256" key="3">
    <source>
        <dbReference type="ARBA" id="ARBA00023239"/>
    </source>
</evidence>
<evidence type="ECO:0000313" key="6">
    <source>
        <dbReference type="Proteomes" id="UP000031433"/>
    </source>
</evidence>
<dbReference type="CDD" id="cd13634">
    <property type="entry name" value="PBP2_Sco4506"/>
    <property type="match status" value="1"/>
</dbReference>
<dbReference type="PANTHER" id="PTHR37690:SF1">
    <property type="entry name" value="CHORISMATE DEHYDRATASE"/>
    <property type="match status" value="1"/>
</dbReference>
<dbReference type="UniPathway" id="UPA00079"/>
<protein>
    <recommendedName>
        <fullName evidence="4">Chorismate dehydratase</fullName>
        <ecNumber evidence="4">4.2.1.151</ecNumber>
    </recommendedName>
    <alternativeName>
        <fullName evidence="4">Menaquinone biosynthetic enzyme MqnA</fullName>
    </alternativeName>
</protein>
<evidence type="ECO:0000313" key="5">
    <source>
        <dbReference type="EMBL" id="KIE41951.1"/>
    </source>
</evidence>
<comment type="similarity">
    <text evidence="4">Belongs to the MqnA/MqnD family. MqnA subfamily.</text>
</comment>
<dbReference type="EC" id="4.2.1.151" evidence="4"/>
<organism evidence="5 6">
    <name type="scientific">Geobacter soli</name>
    <dbReference type="NCBI Taxonomy" id="1510391"/>
    <lineage>
        <taxon>Bacteria</taxon>
        <taxon>Pseudomonadati</taxon>
        <taxon>Thermodesulfobacteriota</taxon>
        <taxon>Desulfuromonadia</taxon>
        <taxon>Geobacterales</taxon>
        <taxon>Geobacteraceae</taxon>
        <taxon>Geobacter</taxon>
    </lineage>
</organism>
<dbReference type="GO" id="GO:0009234">
    <property type="term" value="P:menaquinone biosynthetic process"/>
    <property type="evidence" value="ECO:0007669"/>
    <property type="project" value="UniProtKB-UniRule"/>
</dbReference>
<evidence type="ECO:0000256" key="2">
    <source>
        <dbReference type="ARBA" id="ARBA00022428"/>
    </source>
</evidence>
<dbReference type="InterPro" id="IPR030868">
    <property type="entry name" value="MqnA"/>
</dbReference>
<name>A0A0C1QUS2_9BACT</name>
<gene>
    <name evidence="4" type="primary">mqnA</name>
    <name evidence="5" type="ORF">SE37_04570</name>
</gene>
<dbReference type="HAMAP" id="MF_00995">
    <property type="entry name" value="MqnA"/>
    <property type="match status" value="1"/>
</dbReference>
<reference evidence="5 6" key="1">
    <citation type="submission" date="2015-01" db="EMBL/GenBank/DDBJ databases">
        <title>Genome sequence of the anaerobic bacterium Geobacter soli GSS01, a dissimilatory Fe(III) reducer from soil.</title>
        <authorList>
            <person name="Yang G."/>
            <person name="Zhou S."/>
        </authorList>
    </citation>
    <scope>NUCLEOTIDE SEQUENCE [LARGE SCALE GENOMIC DNA]</scope>
    <source>
        <strain evidence="5 6">GSS01</strain>
    </source>
</reference>
<comment type="caution">
    <text evidence="5">The sequence shown here is derived from an EMBL/GenBank/DDBJ whole genome shotgun (WGS) entry which is preliminary data.</text>
</comment>
<accession>A0A0C1QUS2</accession>
<dbReference type="PANTHER" id="PTHR37690">
    <property type="entry name" value="CHORISMATE DEHYDRATASE"/>
    <property type="match status" value="1"/>
</dbReference>
<dbReference type="GO" id="GO:0016836">
    <property type="term" value="F:hydro-lyase activity"/>
    <property type="evidence" value="ECO:0007669"/>
    <property type="project" value="UniProtKB-UniRule"/>
</dbReference>
<evidence type="ECO:0000256" key="1">
    <source>
        <dbReference type="ARBA" id="ARBA00004863"/>
    </source>
</evidence>
<dbReference type="Pfam" id="PF02621">
    <property type="entry name" value="VitK2_biosynth"/>
    <property type="match status" value="1"/>
</dbReference>
<keyword evidence="3 4" id="KW-0456">Lyase</keyword>
<comment type="pathway">
    <text evidence="1 4">Quinol/quinone metabolism; menaquinone biosynthesis.</text>
</comment>
<keyword evidence="2 4" id="KW-0474">Menaquinone biosynthesis</keyword>
<dbReference type="InterPro" id="IPR003773">
    <property type="entry name" value="Menaquinone_biosynth"/>
</dbReference>
<comment type="catalytic activity">
    <reaction evidence="4">
        <text>chorismate = 3-[(1-carboxyvinyl)-oxy]benzoate + H2O</text>
        <dbReference type="Rhea" id="RHEA:40051"/>
        <dbReference type="ChEBI" id="CHEBI:15377"/>
        <dbReference type="ChEBI" id="CHEBI:29748"/>
        <dbReference type="ChEBI" id="CHEBI:76981"/>
        <dbReference type="EC" id="4.2.1.151"/>
    </reaction>
</comment>
<dbReference type="SUPFAM" id="SSF53850">
    <property type="entry name" value="Periplasmic binding protein-like II"/>
    <property type="match status" value="1"/>
</dbReference>
<dbReference type="Gene3D" id="3.40.190.10">
    <property type="entry name" value="Periplasmic binding protein-like II"/>
    <property type="match status" value="2"/>
</dbReference>
<keyword evidence="6" id="KW-1185">Reference proteome</keyword>
<dbReference type="EMBL" id="JXBL01000001">
    <property type="protein sequence ID" value="KIE41951.1"/>
    <property type="molecule type" value="Genomic_DNA"/>
</dbReference>